<feature type="non-terminal residue" evidence="1">
    <location>
        <position position="1"/>
    </location>
</feature>
<dbReference type="SUPFAM" id="SSF56235">
    <property type="entry name" value="N-terminal nucleophile aminohydrolases (Ntn hydrolases)"/>
    <property type="match status" value="1"/>
</dbReference>
<dbReference type="AlphaFoldDB" id="A0A383DUT4"/>
<dbReference type="PANTHER" id="PTHR43881:SF1">
    <property type="entry name" value="GAMMA-GLUTAMYLTRANSPEPTIDASE (AFU_ORTHOLOGUE AFUA_4G13580)"/>
    <property type="match status" value="1"/>
</dbReference>
<gene>
    <name evidence="1" type="ORF">METZ01_LOCUS501146</name>
</gene>
<dbReference type="InterPro" id="IPR029055">
    <property type="entry name" value="Ntn_hydrolases_N"/>
</dbReference>
<protein>
    <recommendedName>
        <fullName evidence="2">Gamma-glutamyltransferase</fullName>
    </recommendedName>
</protein>
<dbReference type="InterPro" id="IPR052896">
    <property type="entry name" value="GGT-like_enzyme"/>
</dbReference>
<reference evidence="1" key="1">
    <citation type="submission" date="2018-05" db="EMBL/GenBank/DDBJ databases">
        <authorList>
            <person name="Lanie J.A."/>
            <person name="Ng W.-L."/>
            <person name="Kazmierczak K.M."/>
            <person name="Andrzejewski T.M."/>
            <person name="Davidsen T.M."/>
            <person name="Wayne K.J."/>
            <person name="Tettelin H."/>
            <person name="Glass J.I."/>
            <person name="Rusch D."/>
            <person name="Podicherti R."/>
            <person name="Tsui H.-C.T."/>
            <person name="Winkler M.E."/>
        </authorList>
    </citation>
    <scope>NUCLEOTIDE SEQUENCE</scope>
</reference>
<organism evidence="1">
    <name type="scientific">marine metagenome</name>
    <dbReference type="NCBI Taxonomy" id="408172"/>
    <lineage>
        <taxon>unclassified sequences</taxon>
        <taxon>metagenomes</taxon>
        <taxon>ecological metagenomes</taxon>
    </lineage>
</organism>
<dbReference type="Pfam" id="PF01019">
    <property type="entry name" value="G_glu_transpept"/>
    <property type="match status" value="1"/>
</dbReference>
<name>A0A383DUT4_9ZZZZ</name>
<proteinExistence type="predicted"/>
<evidence type="ECO:0008006" key="2">
    <source>
        <dbReference type="Google" id="ProtNLM"/>
    </source>
</evidence>
<accession>A0A383DUT4</accession>
<evidence type="ECO:0000313" key="1">
    <source>
        <dbReference type="EMBL" id="SVE48292.1"/>
    </source>
</evidence>
<dbReference type="InterPro" id="IPR043137">
    <property type="entry name" value="GGT_ssub_C"/>
</dbReference>
<sequence length="149" mass="16128">GITLQNRAALFSLEEGHVNVAAPHKRPFHTIIPAMAFKDGEFFMSFGVMGGSVQPQQHVQVFLNIVEFGMNMQQALEVPRVNHNRGMTVTVEPGIAPHVLAQLETMGHELRRRTDIGGVGGGQGILFDRLTGAMIGGSSHHKDGMAVAY</sequence>
<dbReference type="EMBL" id="UINC01220397">
    <property type="protein sequence ID" value="SVE48292.1"/>
    <property type="molecule type" value="Genomic_DNA"/>
</dbReference>
<dbReference type="PANTHER" id="PTHR43881">
    <property type="entry name" value="GAMMA-GLUTAMYLTRANSPEPTIDASE (AFU_ORTHOLOGUE AFUA_4G13580)"/>
    <property type="match status" value="1"/>
</dbReference>
<dbReference type="Gene3D" id="3.60.20.40">
    <property type="match status" value="1"/>
</dbReference>